<gene>
    <name evidence="7" type="ORF">S01H4_26349</name>
</gene>
<name>X1BJ91_9ZZZZ</name>
<dbReference type="InterPro" id="IPR037518">
    <property type="entry name" value="MPN"/>
</dbReference>
<dbReference type="SUPFAM" id="SSF102712">
    <property type="entry name" value="JAB1/MPN domain"/>
    <property type="match status" value="1"/>
</dbReference>
<evidence type="ECO:0000256" key="3">
    <source>
        <dbReference type="ARBA" id="ARBA00022801"/>
    </source>
</evidence>
<keyword evidence="5" id="KW-0482">Metalloprotease</keyword>
<evidence type="ECO:0000313" key="7">
    <source>
        <dbReference type="EMBL" id="GAG84163.1"/>
    </source>
</evidence>
<feature type="domain" description="MPN" evidence="6">
    <location>
        <begin position="1"/>
        <end position="111"/>
    </location>
</feature>
<dbReference type="InterPro" id="IPR001405">
    <property type="entry name" value="UPF0758"/>
</dbReference>
<dbReference type="Gene3D" id="3.40.140.10">
    <property type="entry name" value="Cytidine Deaminase, domain 2"/>
    <property type="match status" value="1"/>
</dbReference>
<reference evidence="7" key="1">
    <citation type="journal article" date="2014" name="Front. Microbiol.">
        <title>High frequency of phylogenetically diverse reductive dehalogenase-homologous genes in deep subseafloor sedimentary metagenomes.</title>
        <authorList>
            <person name="Kawai M."/>
            <person name="Futagami T."/>
            <person name="Toyoda A."/>
            <person name="Takaki Y."/>
            <person name="Nishi S."/>
            <person name="Hori S."/>
            <person name="Arai W."/>
            <person name="Tsubouchi T."/>
            <person name="Morono Y."/>
            <person name="Uchiyama I."/>
            <person name="Ito T."/>
            <person name="Fujiyama A."/>
            <person name="Inagaki F."/>
            <person name="Takami H."/>
        </authorList>
    </citation>
    <scope>NUCLEOTIDE SEQUENCE</scope>
    <source>
        <strain evidence="7">Expedition CK06-06</strain>
    </source>
</reference>
<dbReference type="EMBL" id="BART01012694">
    <property type="protein sequence ID" value="GAG84163.1"/>
    <property type="molecule type" value="Genomic_DNA"/>
</dbReference>
<dbReference type="InterPro" id="IPR025657">
    <property type="entry name" value="RadC_JAB"/>
</dbReference>
<accession>X1BJ91</accession>
<dbReference type="PANTHER" id="PTHR30471">
    <property type="entry name" value="DNA REPAIR PROTEIN RADC"/>
    <property type="match status" value="1"/>
</dbReference>
<evidence type="ECO:0000256" key="5">
    <source>
        <dbReference type="ARBA" id="ARBA00023049"/>
    </source>
</evidence>
<keyword evidence="2" id="KW-0479">Metal-binding</keyword>
<evidence type="ECO:0000256" key="4">
    <source>
        <dbReference type="ARBA" id="ARBA00022833"/>
    </source>
</evidence>
<dbReference type="PANTHER" id="PTHR30471:SF3">
    <property type="entry name" value="UPF0758 PROTEIN YEES-RELATED"/>
    <property type="match status" value="1"/>
</dbReference>
<comment type="caution">
    <text evidence="7">The sequence shown here is derived from an EMBL/GenBank/DDBJ whole genome shotgun (WGS) entry which is preliminary data.</text>
</comment>
<evidence type="ECO:0000259" key="6">
    <source>
        <dbReference type="PROSITE" id="PS50249"/>
    </source>
</evidence>
<keyword evidence="1" id="KW-0645">Protease</keyword>
<evidence type="ECO:0000256" key="2">
    <source>
        <dbReference type="ARBA" id="ARBA00022723"/>
    </source>
</evidence>
<dbReference type="Pfam" id="PF04002">
    <property type="entry name" value="RadC"/>
    <property type="match status" value="1"/>
</dbReference>
<dbReference type="PROSITE" id="PS50249">
    <property type="entry name" value="MPN"/>
    <property type="match status" value="1"/>
</dbReference>
<protein>
    <recommendedName>
        <fullName evidence="6">MPN domain-containing protein</fullName>
    </recommendedName>
</protein>
<dbReference type="InterPro" id="IPR020891">
    <property type="entry name" value="UPF0758_CS"/>
</dbReference>
<dbReference type="GO" id="GO:0046872">
    <property type="term" value="F:metal ion binding"/>
    <property type="evidence" value="ECO:0007669"/>
    <property type="project" value="UniProtKB-KW"/>
</dbReference>
<proteinExistence type="predicted"/>
<dbReference type="CDD" id="cd08071">
    <property type="entry name" value="MPN_DUF2466"/>
    <property type="match status" value="1"/>
</dbReference>
<dbReference type="GO" id="GO:0006508">
    <property type="term" value="P:proteolysis"/>
    <property type="evidence" value="ECO:0007669"/>
    <property type="project" value="UniProtKB-KW"/>
</dbReference>
<sequence length="113" mass="12425">MTEMAFLEQEHLRLILLDTRNHVLSTPTIYVGSLNTSVLRVGELFRSAIKENAAALIVAHNHPSGDPAPSPEDVRVTSQIVSAGQLLDIDVLDHIIIGQQRFVSLKERGLGFD</sequence>
<keyword evidence="3" id="KW-0378">Hydrolase</keyword>
<keyword evidence="4" id="KW-0862">Zinc</keyword>
<dbReference type="GO" id="GO:0008237">
    <property type="term" value="F:metallopeptidase activity"/>
    <property type="evidence" value="ECO:0007669"/>
    <property type="project" value="UniProtKB-KW"/>
</dbReference>
<dbReference type="AlphaFoldDB" id="X1BJ91"/>
<evidence type="ECO:0000256" key="1">
    <source>
        <dbReference type="ARBA" id="ARBA00022670"/>
    </source>
</evidence>
<dbReference type="PROSITE" id="PS01302">
    <property type="entry name" value="UPF0758"/>
    <property type="match status" value="1"/>
</dbReference>
<organism evidence="7">
    <name type="scientific">marine sediment metagenome</name>
    <dbReference type="NCBI Taxonomy" id="412755"/>
    <lineage>
        <taxon>unclassified sequences</taxon>
        <taxon>metagenomes</taxon>
        <taxon>ecological metagenomes</taxon>
    </lineage>
</organism>